<feature type="transmembrane region" description="Helical" evidence="1">
    <location>
        <begin position="24"/>
        <end position="45"/>
    </location>
</feature>
<reference evidence="2 3" key="1">
    <citation type="submission" date="2009-01" db="EMBL/GenBank/DDBJ databases">
        <authorList>
            <person name="Fulton L."/>
            <person name="Clifton S."/>
            <person name="Fulton B."/>
            <person name="Xu J."/>
            <person name="Minx P."/>
            <person name="Pepin K.H."/>
            <person name="Johnson M."/>
            <person name="Bhonagiri V."/>
            <person name="Nash W.E."/>
            <person name="Mardis E.R."/>
            <person name="Wilson R.K."/>
        </authorList>
    </citation>
    <scope>NUCLEOTIDE SEQUENCE [LARGE SCALE GENOMIC DNA]</scope>
    <source>
        <strain evidence="3">DSM 10507 / JCM 14656 / S5a33</strain>
    </source>
</reference>
<evidence type="ECO:0000313" key="2">
    <source>
        <dbReference type="EMBL" id="EEG50545.1"/>
    </source>
</evidence>
<evidence type="ECO:0000256" key="1">
    <source>
        <dbReference type="SAM" id="Phobius"/>
    </source>
</evidence>
<keyword evidence="1" id="KW-0812">Transmembrane</keyword>
<protein>
    <submittedName>
        <fullName evidence="2">Uncharacterized protein</fullName>
    </submittedName>
</protein>
<dbReference type="AlphaFoldDB" id="C0CI67"/>
<dbReference type="PATRIC" id="fig|476272.21.peg.3536"/>
<dbReference type="EMBL" id="ACBZ01000018">
    <property type="protein sequence ID" value="EEG50545.1"/>
    <property type="molecule type" value="Genomic_DNA"/>
</dbReference>
<gene>
    <name evidence="2" type="ORF">RUMHYD_00531</name>
</gene>
<dbReference type="Proteomes" id="UP000003100">
    <property type="component" value="Unassembled WGS sequence"/>
</dbReference>
<comment type="caution">
    <text evidence="2">The sequence shown here is derived from an EMBL/GenBank/DDBJ whole genome shotgun (WGS) entry which is preliminary data.</text>
</comment>
<keyword evidence="1" id="KW-1133">Transmembrane helix</keyword>
<name>C0CI67_BLAHS</name>
<evidence type="ECO:0000313" key="3">
    <source>
        <dbReference type="Proteomes" id="UP000003100"/>
    </source>
</evidence>
<dbReference type="HOGENOM" id="CLU_3022868_0_0_9"/>
<reference evidence="2 3" key="2">
    <citation type="submission" date="2009-02" db="EMBL/GenBank/DDBJ databases">
        <title>Draft genome sequence of Blautia hydrogenotrophica DSM 10507 (Ruminococcus hydrogenotrophicus DSM 10507).</title>
        <authorList>
            <person name="Sudarsanam P."/>
            <person name="Ley R."/>
            <person name="Guruge J."/>
            <person name="Turnbaugh P.J."/>
            <person name="Mahowald M."/>
            <person name="Liep D."/>
            <person name="Gordon J."/>
        </authorList>
    </citation>
    <scope>NUCLEOTIDE SEQUENCE [LARGE SCALE GENOMIC DNA]</scope>
    <source>
        <strain evidence="3">DSM 10507 / JCM 14656 / S5a33</strain>
    </source>
</reference>
<accession>C0CI67</accession>
<keyword evidence="1" id="KW-0472">Membrane</keyword>
<sequence length="55" mass="6929">MASGCKNLACLILPNYQTSFLFPWIYYTTFSTKNHYFFLRFWYIIKYNFRRRRKV</sequence>
<proteinExistence type="predicted"/>
<organism evidence="2 3">
    <name type="scientific">Blautia hydrogenotrophica (strain DSM 10507 / JCM 14656 / S5a33)</name>
    <name type="common">Ruminococcus hydrogenotrophicus</name>
    <dbReference type="NCBI Taxonomy" id="476272"/>
    <lineage>
        <taxon>Bacteria</taxon>
        <taxon>Bacillati</taxon>
        <taxon>Bacillota</taxon>
        <taxon>Clostridia</taxon>
        <taxon>Lachnospirales</taxon>
        <taxon>Lachnospiraceae</taxon>
        <taxon>Blautia</taxon>
    </lineage>
</organism>
<keyword evidence="3" id="KW-1185">Reference proteome</keyword>